<evidence type="ECO:0000313" key="2">
    <source>
        <dbReference type="Proteomes" id="UP000499080"/>
    </source>
</evidence>
<evidence type="ECO:0000313" key="1">
    <source>
        <dbReference type="EMBL" id="GBN07206.1"/>
    </source>
</evidence>
<comment type="caution">
    <text evidence="1">The sequence shown here is derived from an EMBL/GenBank/DDBJ whole genome shotgun (WGS) entry which is preliminary data.</text>
</comment>
<organism evidence="1 2">
    <name type="scientific">Araneus ventricosus</name>
    <name type="common">Orbweaver spider</name>
    <name type="synonym">Epeira ventricosa</name>
    <dbReference type="NCBI Taxonomy" id="182803"/>
    <lineage>
        <taxon>Eukaryota</taxon>
        <taxon>Metazoa</taxon>
        <taxon>Ecdysozoa</taxon>
        <taxon>Arthropoda</taxon>
        <taxon>Chelicerata</taxon>
        <taxon>Arachnida</taxon>
        <taxon>Araneae</taxon>
        <taxon>Araneomorphae</taxon>
        <taxon>Entelegynae</taxon>
        <taxon>Araneoidea</taxon>
        <taxon>Araneidae</taxon>
        <taxon>Araneus</taxon>
    </lineage>
</organism>
<dbReference type="AlphaFoldDB" id="A0A4Y2L0Q5"/>
<sequence>MSYTLTGRLVAVGWVLTNQSGEGDETPTESPLDKYANELQRLIDRIDSDDFADDLGTDIWKWFTELETFSSAAVKAGLAYGKTLRNRLVKENLEGLIPIFTKFTSKIKERDANIFDLQTALAGSDDALLRAKVWTLEKENATLRAKLDLSSDVAASLKDLLPKIDDLKSNNTVVIREELPTIIKQIACEDLGNTVKSANSELVEQVKQNCNEVRSFAQVALQAKNLPPGNSATFRPPSSKPEGVLLIKPKDDSVRNHDSNRKIFAEMLQKNDPGARLRGIGKIHGGGIKLIAASIDEIQAIRDVLLEKGDKEVSDKYELAIPNRKSPQIILYNVDKEVDQDTMKNGLLAKNILLADGNNKPHFQVVLVFRPEMADSTTGSSRLT</sequence>
<accession>A0A4Y2L0Q5</accession>
<protein>
    <submittedName>
        <fullName evidence="1">Uncharacterized protein</fullName>
    </submittedName>
</protein>
<name>A0A4Y2L0Q5_ARAVE</name>
<proteinExistence type="predicted"/>
<reference evidence="1 2" key="1">
    <citation type="journal article" date="2019" name="Sci. Rep.">
        <title>Orb-weaving spider Araneus ventricosus genome elucidates the spidroin gene catalogue.</title>
        <authorList>
            <person name="Kono N."/>
            <person name="Nakamura H."/>
            <person name="Ohtoshi R."/>
            <person name="Moran D.A.P."/>
            <person name="Shinohara A."/>
            <person name="Yoshida Y."/>
            <person name="Fujiwara M."/>
            <person name="Mori M."/>
            <person name="Tomita M."/>
            <person name="Arakawa K."/>
        </authorList>
    </citation>
    <scope>NUCLEOTIDE SEQUENCE [LARGE SCALE GENOMIC DNA]</scope>
</reference>
<dbReference type="EMBL" id="BGPR01005140">
    <property type="protein sequence ID" value="GBN07206.1"/>
    <property type="molecule type" value="Genomic_DNA"/>
</dbReference>
<gene>
    <name evidence="1" type="ORF">AVEN_246878_1</name>
</gene>
<dbReference type="Proteomes" id="UP000499080">
    <property type="component" value="Unassembled WGS sequence"/>
</dbReference>
<keyword evidence="2" id="KW-1185">Reference proteome</keyword>